<dbReference type="EMBL" id="BARU01024502">
    <property type="protein sequence ID" value="GAH50028.1"/>
    <property type="molecule type" value="Genomic_DNA"/>
</dbReference>
<dbReference type="InterPro" id="IPR047676">
    <property type="entry name" value="FxLYD_dom"/>
</dbReference>
<dbReference type="AlphaFoldDB" id="X1HXM7"/>
<accession>X1HXM7</accession>
<dbReference type="NCBIfam" id="NF038353">
    <property type="entry name" value="FxLYD_dom"/>
    <property type="match status" value="2"/>
</dbReference>
<comment type="caution">
    <text evidence="1">The sequence shown here is derived from an EMBL/GenBank/DDBJ whole genome shotgun (WGS) entry which is preliminary data.</text>
</comment>
<sequence>MLILSHHLEKSVDEEGELSAQIVGVARNNSAAELQYAEVIGKFYDKHGTLLATGLAKTVSEEGESFTLDPGQIWDFTIAYSAETEAHPSLKILSCKLEKDGSTAKAVGEVQNDGDVMLSYAQITATFYDSTGSELTTGTTGIVDLEVGETRGYTIFYPGSNYKEVDHVTAVVGDLTTTNYAEPEEIHHTTVQVGALRGSTVMP</sequence>
<reference evidence="1" key="1">
    <citation type="journal article" date="2014" name="Front. Microbiol.">
        <title>High frequency of phylogenetically diverse reductive dehalogenase-homologous genes in deep subseafloor sedimentary metagenomes.</title>
        <authorList>
            <person name="Kawai M."/>
            <person name="Futagami T."/>
            <person name="Toyoda A."/>
            <person name="Takaki Y."/>
            <person name="Nishi S."/>
            <person name="Hori S."/>
            <person name="Arai W."/>
            <person name="Tsubouchi T."/>
            <person name="Morono Y."/>
            <person name="Uchiyama I."/>
            <person name="Ito T."/>
            <person name="Fujiyama A."/>
            <person name="Inagaki F."/>
            <person name="Takami H."/>
        </authorList>
    </citation>
    <scope>NUCLEOTIDE SEQUENCE</scope>
    <source>
        <strain evidence="1">Expedition CK06-06</strain>
    </source>
</reference>
<name>X1HXM7_9ZZZZ</name>
<protein>
    <submittedName>
        <fullName evidence="1">Uncharacterized protein</fullName>
    </submittedName>
</protein>
<evidence type="ECO:0000313" key="1">
    <source>
        <dbReference type="EMBL" id="GAH50028.1"/>
    </source>
</evidence>
<gene>
    <name evidence="1" type="ORF">S03H2_39604</name>
</gene>
<proteinExistence type="predicted"/>
<organism evidence="1">
    <name type="scientific">marine sediment metagenome</name>
    <dbReference type="NCBI Taxonomy" id="412755"/>
    <lineage>
        <taxon>unclassified sequences</taxon>
        <taxon>metagenomes</taxon>
        <taxon>ecological metagenomes</taxon>
    </lineage>
</organism>